<feature type="compositionally biased region" description="Polar residues" evidence="1">
    <location>
        <begin position="225"/>
        <end position="235"/>
    </location>
</feature>
<dbReference type="EMBL" id="JARBHB010000001">
    <property type="protein sequence ID" value="KAJ8895835.1"/>
    <property type="molecule type" value="Genomic_DNA"/>
</dbReference>
<organism evidence="2 3">
    <name type="scientific">Dryococelus australis</name>
    <dbReference type="NCBI Taxonomy" id="614101"/>
    <lineage>
        <taxon>Eukaryota</taxon>
        <taxon>Metazoa</taxon>
        <taxon>Ecdysozoa</taxon>
        <taxon>Arthropoda</taxon>
        <taxon>Hexapoda</taxon>
        <taxon>Insecta</taxon>
        <taxon>Pterygota</taxon>
        <taxon>Neoptera</taxon>
        <taxon>Polyneoptera</taxon>
        <taxon>Phasmatodea</taxon>
        <taxon>Verophasmatodea</taxon>
        <taxon>Anareolatae</taxon>
        <taxon>Phasmatidae</taxon>
        <taxon>Eurycanthinae</taxon>
        <taxon>Dryococelus</taxon>
    </lineage>
</organism>
<gene>
    <name evidence="2" type="ORF">PR048_001174</name>
</gene>
<feature type="compositionally biased region" description="Basic residues" evidence="1">
    <location>
        <begin position="586"/>
        <end position="597"/>
    </location>
</feature>
<feature type="compositionally biased region" description="Polar residues" evidence="1">
    <location>
        <begin position="83"/>
        <end position="98"/>
    </location>
</feature>
<feature type="region of interest" description="Disordered" evidence="1">
    <location>
        <begin position="585"/>
        <end position="626"/>
    </location>
</feature>
<evidence type="ECO:0000313" key="2">
    <source>
        <dbReference type="EMBL" id="KAJ8895835.1"/>
    </source>
</evidence>
<feature type="region of interest" description="Disordered" evidence="1">
    <location>
        <begin position="222"/>
        <end position="261"/>
    </location>
</feature>
<protein>
    <submittedName>
        <fullName evidence="2">Uncharacterized protein</fullName>
    </submittedName>
</protein>
<evidence type="ECO:0000313" key="3">
    <source>
        <dbReference type="Proteomes" id="UP001159363"/>
    </source>
</evidence>
<keyword evidence="3" id="KW-1185">Reference proteome</keyword>
<accession>A0ABQ9IGM9</accession>
<dbReference type="Proteomes" id="UP001159363">
    <property type="component" value="Chromosome 1"/>
</dbReference>
<evidence type="ECO:0000256" key="1">
    <source>
        <dbReference type="SAM" id="MobiDB-lite"/>
    </source>
</evidence>
<feature type="region of interest" description="Disordered" evidence="1">
    <location>
        <begin position="79"/>
        <end position="111"/>
    </location>
</feature>
<reference evidence="2 3" key="1">
    <citation type="submission" date="2023-02" db="EMBL/GenBank/DDBJ databases">
        <title>LHISI_Scaffold_Assembly.</title>
        <authorList>
            <person name="Stuart O.P."/>
            <person name="Cleave R."/>
            <person name="Magrath M.J.L."/>
            <person name="Mikheyev A.S."/>
        </authorList>
    </citation>
    <scope>NUCLEOTIDE SEQUENCE [LARGE SCALE GENOMIC DNA]</scope>
    <source>
        <strain evidence="2">Daus_M_001</strain>
        <tissue evidence="2">Leg muscle</tissue>
    </source>
</reference>
<proteinExistence type="predicted"/>
<name>A0ABQ9IGM9_9NEOP</name>
<feature type="compositionally biased region" description="Basic residues" evidence="1">
    <location>
        <begin position="605"/>
        <end position="626"/>
    </location>
</feature>
<sequence length="641" mass="70872">METRRHLLIFKRHFEEGLNVLQLLRPILAYYACLPFRVDPGSGKGSASTLFKGTIATNRKTLNWRAVLSSYKRRKKTDVEDGLNSNGVVENEPNYNSKQPKRKKEGERKIRQGVVSRSGSFAIYRRAQAGAAINGETGARERPYSQCCQMYQNFGICTRFSLLVPEGERGESDCFSFAHDDDDDAWPGKVSHLGRSCEGTRPPHLLPPPPLFKTLALRSGLTGPSWKSGQRSGTRPTCAGSAHALAPPPPRRREVRATPRRLQPALSYRSSAYLFPRTGATSDESNSQATLHMLDHVPSAGLAVVLFASSSPCKVDGSVRENASNRVQRTANSNLLCNNSPRATGPVLKNCDAGNNSFRPRVMDPPENVLSQSYRVLQAETPPGQPNEEIASRVDEISRHRLFTRYHWTELCSISEDTSNYKTAFDWPWVKPPGEYFVHFCANLQKPRFNQRDPIAELVCGISSEVVSLSPTGGALCPSGIILAHRRRAPPVVTQGKCPTHGAFSLQVTILPHRHLVPSVTTQGVIFPSRIITYMPIKVFSALHLTSAFSTPNSDKLLNNGEENAEAGVEPVGVVDANVNMIATQKSRRSKSSHRIGKHEDPSRPNRKSNKRKRCQTSEHARHRRAALKIGVLRADEGEAS</sequence>
<comment type="caution">
    <text evidence="2">The sequence shown here is derived from an EMBL/GenBank/DDBJ whole genome shotgun (WGS) entry which is preliminary data.</text>
</comment>